<evidence type="ECO:0000256" key="1">
    <source>
        <dbReference type="SAM" id="MobiDB-lite"/>
    </source>
</evidence>
<organism evidence="2 3">
    <name type="scientific">Streptomyces similanensis</name>
    <dbReference type="NCBI Taxonomy" id="1274988"/>
    <lineage>
        <taxon>Bacteria</taxon>
        <taxon>Bacillati</taxon>
        <taxon>Actinomycetota</taxon>
        <taxon>Actinomycetes</taxon>
        <taxon>Kitasatosporales</taxon>
        <taxon>Streptomycetaceae</taxon>
        <taxon>Streptomyces</taxon>
    </lineage>
</organism>
<reference evidence="3" key="1">
    <citation type="journal article" date="2019" name="Int. J. Syst. Evol. Microbiol.">
        <title>The Global Catalogue of Microorganisms (GCM) 10K type strain sequencing project: providing services to taxonomists for standard genome sequencing and annotation.</title>
        <authorList>
            <consortium name="The Broad Institute Genomics Platform"/>
            <consortium name="The Broad Institute Genome Sequencing Center for Infectious Disease"/>
            <person name="Wu L."/>
            <person name="Ma J."/>
        </authorList>
    </citation>
    <scope>NUCLEOTIDE SEQUENCE [LARGE SCALE GENOMIC DNA]</scope>
    <source>
        <strain evidence="3">JCM 18410</strain>
    </source>
</reference>
<dbReference type="EMBL" id="BAABKC010000002">
    <property type="protein sequence ID" value="GAA5041171.1"/>
    <property type="molecule type" value="Genomic_DNA"/>
</dbReference>
<name>A0ABP9JSE5_9ACTN</name>
<sequence length="221" mass="24229">MVDHGGPGRGSAGGPPTEAPVSRTAGGPRGPVVVFPGLRFSRQPRAAHPVVQDRPHRPVPHPEAAGLDQLVSPGAVCLDVGAGCTRCTEALRNLAGPDGQVHRLAPGRPGRARRADTVDDLCRRENLDRVDFMRVQFGGDERDVLLGAFTTLLRDQPTLLLRWGRRRPDRLRTAETVRSLTVSLSYTMHGWQEGNWRPVTDSVRGWGGFLFRPQPLPRRLP</sequence>
<gene>
    <name evidence="2" type="ORF">GCM10023336_01000</name>
</gene>
<accession>A0ABP9JSE5</accession>
<dbReference type="SUPFAM" id="SSF53335">
    <property type="entry name" value="S-adenosyl-L-methionine-dependent methyltransferases"/>
    <property type="match status" value="1"/>
</dbReference>
<evidence type="ECO:0000313" key="3">
    <source>
        <dbReference type="Proteomes" id="UP001500124"/>
    </source>
</evidence>
<keyword evidence="3" id="KW-1185">Reference proteome</keyword>
<feature type="region of interest" description="Disordered" evidence="1">
    <location>
        <begin position="1"/>
        <end position="30"/>
    </location>
</feature>
<dbReference type="Proteomes" id="UP001500124">
    <property type="component" value="Unassembled WGS sequence"/>
</dbReference>
<evidence type="ECO:0000313" key="2">
    <source>
        <dbReference type="EMBL" id="GAA5041171.1"/>
    </source>
</evidence>
<protein>
    <submittedName>
        <fullName evidence="2">Uncharacterized protein</fullName>
    </submittedName>
</protein>
<feature type="compositionally biased region" description="Gly residues" evidence="1">
    <location>
        <begin position="1"/>
        <end position="13"/>
    </location>
</feature>
<dbReference type="InterPro" id="IPR029063">
    <property type="entry name" value="SAM-dependent_MTases_sf"/>
</dbReference>
<comment type="caution">
    <text evidence="2">The sequence shown here is derived from an EMBL/GenBank/DDBJ whole genome shotgun (WGS) entry which is preliminary data.</text>
</comment>
<proteinExistence type="predicted"/>